<dbReference type="EMBL" id="JABBPK010000001">
    <property type="protein sequence ID" value="NMO76112.1"/>
    <property type="molecule type" value="Genomic_DNA"/>
</dbReference>
<evidence type="ECO:0000256" key="1">
    <source>
        <dbReference type="ARBA" id="ARBA00006817"/>
    </source>
</evidence>
<keyword evidence="4" id="KW-1185">Reference proteome</keyword>
<dbReference type="CDD" id="cd07814">
    <property type="entry name" value="SRPBCC_CalC_Aha1-like"/>
    <property type="match status" value="1"/>
</dbReference>
<accession>A0A7Y0PKM5</accession>
<sequence>MMADLLLDFQFKSPINKVWDALTNSDTLAQWVMVNNFKPIVGYKCQFRNVEIDLIVDSEVLVVDKPYKLSYTWVGGPIDTIVTWTLKEENGTTYLHLEQTGFETEDVQAFNGAKYGWAFKIEELKKVLEEM</sequence>
<dbReference type="Gene3D" id="3.30.530.20">
    <property type="match status" value="1"/>
</dbReference>
<name>A0A7Y0PKM5_9BACI</name>
<dbReference type="AlphaFoldDB" id="A0A7Y0PKM5"/>
<dbReference type="InterPro" id="IPR023393">
    <property type="entry name" value="START-like_dom_sf"/>
</dbReference>
<evidence type="ECO:0000313" key="4">
    <source>
        <dbReference type="Proteomes" id="UP000588491"/>
    </source>
</evidence>
<dbReference type="InterPro" id="IPR013538">
    <property type="entry name" value="ASHA1/2-like_C"/>
</dbReference>
<protein>
    <submittedName>
        <fullName evidence="3">SRPBCC domain-containing protein</fullName>
    </submittedName>
</protein>
<dbReference type="SUPFAM" id="SSF55961">
    <property type="entry name" value="Bet v1-like"/>
    <property type="match status" value="1"/>
</dbReference>
<feature type="domain" description="Activator of Hsp90 ATPase homologue 1/2-like C-terminal" evidence="2">
    <location>
        <begin position="13"/>
        <end position="129"/>
    </location>
</feature>
<comment type="similarity">
    <text evidence="1">Belongs to the AHA1 family.</text>
</comment>
<evidence type="ECO:0000259" key="2">
    <source>
        <dbReference type="Pfam" id="PF08327"/>
    </source>
</evidence>
<comment type="caution">
    <text evidence="3">The sequence shown here is derived from an EMBL/GenBank/DDBJ whole genome shotgun (WGS) entry which is preliminary data.</text>
</comment>
<dbReference type="Proteomes" id="UP000588491">
    <property type="component" value="Unassembled WGS sequence"/>
</dbReference>
<dbReference type="Pfam" id="PF08327">
    <property type="entry name" value="AHSA1"/>
    <property type="match status" value="1"/>
</dbReference>
<proteinExistence type="inferred from homology"/>
<evidence type="ECO:0000313" key="3">
    <source>
        <dbReference type="EMBL" id="NMO76112.1"/>
    </source>
</evidence>
<organism evidence="3 4">
    <name type="scientific">Niallia alba</name>
    <dbReference type="NCBI Taxonomy" id="2729105"/>
    <lineage>
        <taxon>Bacteria</taxon>
        <taxon>Bacillati</taxon>
        <taxon>Bacillota</taxon>
        <taxon>Bacilli</taxon>
        <taxon>Bacillales</taxon>
        <taxon>Bacillaceae</taxon>
        <taxon>Niallia</taxon>
    </lineage>
</organism>
<gene>
    <name evidence="3" type="ORF">HHU08_03680</name>
</gene>
<reference evidence="3 4" key="1">
    <citation type="submission" date="2020-04" db="EMBL/GenBank/DDBJ databases">
        <title>Bacillus sp. UniB3 isolated from commercial digestive syrup.</title>
        <authorList>
            <person name="Thorat V."/>
            <person name="Kirdat K."/>
            <person name="Tiwarekar B."/>
            <person name="Yadav A."/>
        </authorList>
    </citation>
    <scope>NUCLEOTIDE SEQUENCE [LARGE SCALE GENOMIC DNA]</scope>
    <source>
        <strain evidence="3 4">UniB3</strain>
    </source>
</reference>